<feature type="domain" description="DUF2423" evidence="2">
    <location>
        <begin position="1"/>
        <end position="43"/>
    </location>
</feature>
<dbReference type="Pfam" id="PF10338">
    <property type="entry name" value="YBL028C_N"/>
    <property type="match status" value="1"/>
</dbReference>
<reference evidence="3 4" key="1">
    <citation type="submission" date="2020-07" db="EMBL/GenBank/DDBJ databases">
        <title>Trichoderma asperellum IC-1 whole genome shotgun sequence.</title>
        <authorList>
            <person name="Kanamasa S."/>
            <person name="Takahashi H."/>
        </authorList>
    </citation>
    <scope>NUCLEOTIDE SEQUENCE [LARGE SCALE GENOMIC DNA]</scope>
    <source>
        <strain evidence="3 4">IC-1</strain>
    </source>
</reference>
<feature type="region of interest" description="Disordered" evidence="1">
    <location>
        <begin position="1"/>
        <end position="26"/>
    </location>
</feature>
<sequence>MAKSSRASSKKFNNQRKAATIFGPAEAARQERLSAKLLELARQAKPEPAEMKIDDDGADAQDKEEQAADENTMDVDAKKPTRAAISKKRITKKRTKSSITFPKYSDRLAAKKKREAANKVKKA</sequence>
<organism evidence="3 4">
    <name type="scientific">Trichoderma asperellum</name>
    <name type="common">Filamentous fungus</name>
    <dbReference type="NCBI Taxonomy" id="101201"/>
    <lineage>
        <taxon>Eukaryota</taxon>
        <taxon>Fungi</taxon>
        <taxon>Dikarya</taxon>
        <taxon>Ascomycota</taxon>
        <taxon>Pezizomycotina</taxon>
        <taxon>Sordariomycetes</taxon>
        <taxon>Hypocreomycetidae</taxon>
        <taxon>Hypocreales</taxon>
        <taxon>Hypocreaceae</taxon>
        <taxon>Trichoderma</taxon>
    </lineage>
</organism>
<accession>A0A6V8R7J2</accession>
<gene>
    <name evidence="3" type="ORF">TASIC1_0011033500</name>
</gene>
<evidence type="ECO:0000259" key="2">
    <source>
        <dbReference type="Pfam" id="PF10338"/>
    </source>
</evidence>
<dbReference type="AlphaFoldDB" id="A0A6V8R7J2"/>
<feature type="compositionally biased region" description="Basic and acidic residues" evidence="1">
    <location>
        <begin position="43"/>
        <end position="66"/>
    </location>
</feature>
<evidence type="ECO:0000313" key="4">
    <source>
        <dbReference type="Proteomes" id="UP000517252"/>
    </source>
</evidence>
<dbReference type="PANTHER" id="PTHR28219:SF1">
    <property type="entry name" value="UPF0642 PROTEIN YBL028C"/>
    <property type="match status" value="1"/>
</dbReference>
<dbReference type="Proteomes" id="UP000517252">
    <property type="component" value="Unassembled WGS sequence"/>
</dbReference>
<feature type="compositionally biased region" description="Basic residues" evidence="1">
    <location>
        <begin position="85"/>
        <end position="96"/>
    </location>
</feature>
<feature type="compositionally biased region" description="Polar residues" evidence="1">
    <location>
        <begin position="1"/>
        <end position="17"/>
    </location>
</feature>
<dbReference type="InterPro" id="IPR019434">
    <property type="entry name" value="DUF2423"/>
</dbReference>
<dbReference type="OrthoDB" id="4087970at2759"/>
<feature type="region of interest" description="Disordered" evidence="1">
    <location>
        <begin position="43"/>
        <end position="104"/>
    </location>
</feature>
<protein>
    <recommendedName>
        <fullName evidence="2">DUF2423 domain-containing protein</fullName>
    </recommendedName>
</protein>
<evidence type="ECO:0000256" key="1">
    <source>
        <dbReference type="SAM" id="MobiDB-lite"/>
    </source>
</evidence>
<proteinExistence type="predicted"/>
<dbReference type="PANTHER" id="PTHR28219">
    <property type="entry name" value="UPF0642 PROTEIN YBL028C"/>
    <property type="match status" value="1"/>
</dbReference>
<dbReference type="GO" id="GO:0030687">
    <property type="term" value="C:preribosome, large subunit precursor"/>
    <property type="evidence" value="ECO:0007669"/>
    <property type="project" value="TreeGrafter"/>
</dbReference>
<comment type="caution">
    <text evidence="3">The sequence shown here is derived from an EMBL/GenBank/DDBJ whole genome shotgun (WGS) entry which is preliminary data.</text>
</comment>
<dbReference type="EMBL" id="BLZH01000011">
    <property type="protein sequence ID" value="GFP58968.1"/>
    <property type="molecule type" value="Genomic_DNA"/>
</dbReference>
<evidence type="ECO:0000313" key="3">
    <source>
        <dbReference type="EMBL" id="GFP58968.1"/>
    </source>
</evidence>
<name>A0A6V8R7J2_TRIAP</name>